<dbReference type="Proteomes" id="UP000287188">
    <property type="component" value="Unassembled WGS sequence"/>
</dbReference>
<dbReference type="AlphaFoldDB" id="A0A402AD20"/>
<keyword evidence="1" id="KW-0472">Membrane</keyword>
<keyword evidence="3" id="KW-1185">Reference proteome</keyword>
<dbReference type="EMBL" id="BIFS01000001">
    <property type="protein sequence ID" value="GCE16976.1"/>
    <property type="molecule type" value="Genomic_DNA"/>
</dbReference>
<comment type="caution">
    <text evidence="2">The sequence shown here is derived from an EMBL/GenBank/DDBJ whole genome shotgun (WGS) entry which is preliminary data.</text>
</comment>
<feature type="transmembrane region" description="Helical" evidence="1">
    <location>
        <begin position="12"/>
        <end position="31"/>
    </location>
</feature>
<evidence type="ECO:0000313" key="3">
    <source>
        <dbReference type="Proteomes" id="UP000287188"/>
    </source>
</evidence>
<keyword evidence="1" id="KW-1133">Transmembrane helix</keyword>
<keyword evidence="1" id="KW-0812">Transmembrane</keyword>
<reference evidence="3" key="1">
    <citation type="submission" date="2018-12" db="EMBL/GenBank/DDBJ databases">
        <title>Tengunoibacter tsumagoiensis gen. nov., sp. nov., Dictyobacter kobayashii sp. nov., D. alpinus sp. nov., and D. joshuensis sp. nov. and description of Dictyobacteraceae fam. nov. within the order Ktedonobacterales isolated from Tengu-no-mugimeshi.</title>
        <authorList>
            <person name="Wang C.M."/>
            <person name="Zheng Y."/>
            <person name="Sakai Y."/>
            <person name="Toyoda A."/>
            <person name="Minakuchi Y."/>
            <person name="Abe K."/>
            <person name="Yokota A."/>
            <person name="Yabe S."/>
        </authorList>
    </citation>
    <scope>NUCLEOTIDE SEQUENCE [LARGE SCALE GENOMIC DNA]</scope>
    <source>
        <strain evidence="3">Uno11</strain>
    </source>
</reference>
<protein>
    <submittedName>
        <fullName evidence="2">Uncharacterized protein</fullName>
    </submittedName>
</protein>
<gene>
    <name evidence="2" type="ORF">KDK_07760</name>
</gene>
<evidence type="ECO:0000256" key="1">
    <source>
        <dbReference type="SAM" id="Phobius"/>
    </source>
</evidence>
<accession>A0A402AD20</accession>
<sequence>MRGWVGLDCGGMIFQVVTPGFATFTIAFFWIQAYNISTVPTIEQLQFTHLIRPKYVLL</sequence>
<proteinExistence type="predicted"/>
<organism evidence="2 3">
    <name type="scientific">Dictyobacter kobayashii</name>
    <dbReference type="NCBI Taxonomy" id="2014872"/>
    <lineage>
        <taxon>Bacteria</taxon>
        <taxon>Bacillati</taxon>
        <taxon>Chloroflexota</taxon>
        <taxon>Ktedonobacteria</taxon>
        <taxon>Ktedonobacterales</taxon>
        <taxon>Dictyobacteraceae</taxon>
        <taxon>Dictyobacter</taxon>
    </lineage>
</organism>
<evidence type="ECO:0000313" key="2">
    <source>
        <dbReference type="EMBL" id="GCE16976.1"/>
    </source>
</evidence>
<name>A0A402AD20_9CHLR</name>